<feature type="compositionally biased region" description="Polar residues" evidence="9">
    <location>
        <begin position="254"/>
        <end position="269"/>
    </location>
</feature>
<evidence type="ECO:0000313" key="11">
    <source>
        <dbReference type="EMBL" id="CAD7393824.1"/>
    </source>
</evidence>
<dbReference type="GO" id="GO:0000981">
    <property type="term" value="F:DNA-binding transcription factor activity, RNA polymerase II-specific"/>
    <property type="evidence" value="ECO:0007669"/>
    <property type="project" value="TreeGrafter"/>
</dbReference>
<sequence>MQRTRKGMSRRHSSGSGGGNKKPPDISLLMECYDEEPTKEQQAAYNKGEKEYQEVVAKLEKYVKSMEAEMIEKISDQTYVLQMNATGNAPNPVVNVTAATPTTKVANTPLTRQQAAMITQPPPNSNIVQTPNGPVILQNSPQQASGVVTRGSSANTLHTAGGTYQLVMDPRLGLIVDAPVIQSTTSLASKTTPITQVTSSSRSNIQTRTRGQITPTQTPPGQKTPVAAPKQNLVPLTPAGRGRGKPSITMPRPTESNSVGGLSAGSNKPKSAPPGSAPIVDLTDDDARPTGSGNVVADSREVTFNKLSGKTFPSLVVVARPNLRVKLIPQSTVTQERTELAGSAPIVDLTDDDARPTGSGNVVADSREVTFNKLSGKTFPSLVVVARPNLRVKLIPQSTVTQERTELDTKVKSVLMFTPTKFTEWLIQKGLVRSEQYCATHLTADSPPVRLKLGMYSDVSKFPYSGGYVWISECCPQRFVSVFHGSIFEGAPHPPTVLLKLMYHWSCQTNVQNVVQWVKVDNFYVKNFFSNMRSVCTAAVHEKYEKMGGPRKKIEVGVISLGTTSQDGNMRQVKVEVLGVMDHENNLIRLRAVEPLQDGERNYKRRFVKILEPLDQWVDKESSILTDFTVDKGTLHSMGFNQVYQVSVNEAPSTNNKFSNHNVMEYLRRIVPRMFQNTLSLLSRQIIQQFLDELVWRERWGPVPSQAFDNIIQHMAEQTKLDTGDSLLTRLAKVAANPFKLWTYASWKPPTPAVVTNGTTAKPPGSTQVGAKSMPAPLPPLRPVPASRPGPSSRPGPASRSAPASRPTPAENAVVSSIDMLPQSIRETPGPKRSRKRGAAGEASTPPETKRVATPPQPKSVATLPQPKRGVTPPQSDEQTALDVYYYGSLDGDPNVIKGEYKTNLDVKCCVCHRKFTNNIQLMKHLIMHVQSNSEFTTELSDLTQCKYCFKSFPTPYAMQNHMEDLHMKTNASLVCRICEDKFRDRLSLITHMHKNHVAMELPYECGICKFRSSMHKDIIDHFYEVHSGGEKLQCPFCLKVVAVGNNGKKISANINFFLNHMQKHQRKSLARKCNKCALWFVHKGILKEHQIKDHSSFKGMPGTKQYLNQNGIEVMMPVPTAYPSSQRGGPLQKKGSPQLRTAYNMKKFEQLNIQGVETGAVCCECEGDMLGEEHFPGYLQCMRCRYSTCCSKAMNEHTVVFHDTARPPEFSLGRVVQLSKEMHCVCGFKSAKGNRLATHLTRCERKSAYPSPAHAKAATVQSASFPPLVTLDDADNAEDDPSDRWLKAFVPSRKDEGEGTKDQPDKKVSAQSGGGDPPSMLNILGLVRKPSTDESSLDKAPSDNEGATDSKMEAGK</sequence>
<dbReference type="GO" id="GO:0000978">
    <property type="term" value="F:RNA polymerase II cis-regulatory region sequence-specific DNA binding"/>
    <property type="evidence" value="ECO:0007669"/>
    <property type="project" value="TreeGrafter"/>
</dbReference>
<feature type="domain" description="C2H2-type" evidence="10">
    <location>
        <begin position="907"/>
        <end position="934"/>
    </location>
</feature>
<dbReference type="PROSITE" id="PS50157">
    <property type="entry name" value="ZINC_FINGER_C2H2_2"/>
    <property type="match status" value="2"/>
</dbReference>
<feature type="region of interest" description="Disordered" evidence="9">
    <location>
        <begin position="1"/>
        <end position="26"/>
    </location>
</feature>
<organism evidence="11">
    <name type="scientific">Timema cristinae</name>
    <name type="common">Walking stick</name>
    <dbReference type="NCBI Taxonomy" id="61476"/>
    <lineage>
        <taxon>Eukaryota</taxon>
        <taxon>Metazoa</taxon>
        <taxon>Ecdysozoa</taxon>
        <taxon>Arthropoda</taxon>
        <taxon>Hexapoda</taxon>
        <taxon>Insecta</taxon>
        <taxon>Pterygota</taxon>
        <taxon>Neoptera</taxon>
        <taxon>Polyneoptera</taxon>
        <taxon>Phasmatodea</taxon>
        <taxon>Timematodea</taxon>
        <taxon>Timematoidea</taxon>
        <taxon>Timematidae</taxon>
        <taxon>Timema</taxon>
    </lineage>
</organism>
<name>A0A7R9GRQ6_TIMCR</name>
<keyword evidence="5" id="KW-0862">Zinc</keyword>
<reference evidence="11" key="1">
    <citation type="submission" date="2020-11" db="EMBL/GenBank/DDBJ databases">
        <authorList>
            <person name="Tran Van P."/>
        </authorList>
    </citation>
    <scope>NUCLEOTIDE SEQUENCE</scope>
</reference>
<feature type="compositionally biased region" description="Basic and acidic residues" evidence="9">
    <location>
        <begin position="1331"/>
        <end position="1357"/>
    </location>
</feature>
<dbReference type="PANTHER" id="PTHR24388">
    <property type="entry name" value="ZINC FINGER PROTEIN"/>
    <property type="match status" value="1"/>
</dbReference>
<keyword evidence="1" id="KW-1017">Isopeptide bond</keyword>
<evidence type="ECO:0000259" key="10">
    <source>
        <dbReference type="PROSITE" id="PS50157"/>
    </source>
</evidence>
<dbReference type="PANTHER" id="PTHR24388:SF90">
    <property type="entry name" value="C2H2-TYPE DOMAIN-CONTAINING PROTEIN"/>
    <property type="match status" value="1"/>
</dbReference>
<evidence type="ECO:0000256" key="6">
    <source>
        <dbReference type="ARBA" id="ARBA00023242"/>
    </source>
</evidence>
<feature type="domain" description="C2H2-type" evidence="10">
    <location>
        <begin position="944"/>
        <end position="972"/>
    </location>
</feature>
<feature type="compositionally biased region" description="Basic residues" evidence="9">
    <location>
        <begin position="1"/>
        <end position="13"/>
    </location>
</feature>
<evidence type="ECO:0000256" key="4">
    <source>
        <dbReference type="ARBA" id="ARBA00022771"/>
    </source>
</evidence>
<feature type="compositionally biased region" description="Polar residues" evidence="9">
    <location>
        <begin position="188"/>
        <end position="204"/>
    </location>
</feature>
<dbReference type="PROSITE" id="PS00028">
    <property type="entry name" value="ZINC_FINGER_C2H2_1"/>
    <property type="match status" value="4"/>
</dbReference>
<dbReference type="EMBL" id="OC316806">
    <property type="protein sequence ID" value="CAD7393824.1"/>
    <property type="molecule type" value="Genomic_DNA"/>
</dbReference>
<protein>
    <recommendedName>
        <fullName evidence="10">C2H2-type domain-containing protein</fullName>
    </recommendedName>
</protein>
<dbReference type="SUPFAM" id="SSF57667">
    <property type="entry name" value="beta-beta-alpha zinc fingers"/>
    <property type="match status" value="1"/>
</dbReference>
<keyword evidence="6" id="KW-0539">Nucleus</keyword>
<keyword evidence="4 8" id="KW-0863">Zinc-finger</keyword>
<feature type="region of interest" description="Disordered" evidence="9">
    <location>
        <begin position="1291"/>
        <end position="1357"/>
    </location>
</feature>
<dbReference type="Gene3D" id="3.30.160.60">
    <property type="entry name" value="Classic Zinc Finger"/>
    <property type="match status" value="2"/>
</dbReference>
<comment type="similarity">
    <text evidence="7">Belongs to the snail C2H2-type zinc-finger protein family.</text>
</comment>
<evidence type="ECO:0000256" key="1">
    <source>
        <dbReference type="ARBA" id="ARBA00022499"/>
    </source>
</evidence>
<accession>A0A7R9GRQ6</accession>
<feature type="compositionally biased region" description="Basic and acidic residues" evidence="9">
    <location>
        <begin position="1291"/>
        <end position="1309"/>
    </location>
</feature>
<feature type="region of interest" description="Disordered" evidence="9">
    <location>
        <begin position="188"/>
        <end position="295"/>
    </location>
</feature>
<evidence type="ECO:0000256" key="9">
    <source>
        <dbReference type="SAM" id="MobiDB-lite"/>
    </source>
</evidence>
<proteinExistence type="inferred from homology"/>
<evidence type="ECO:0000256" key="2">
    <source>
        <dbReference type="ARBA" id="ARBA00022723"/>
    </source>
</evidence>
<dbReference type="InterPro" id="IPR036236">
    <property type="entry name" value="Znf_C2H2_sf"/>
</dbReference>
<dbReference type="Pfam" id="PF25429">
    <property type="entry name" value="zf-POGZ"/>
    <property type="match status" value="1"/>
</dbReference>
<feature type="compositionally biased region" description="Low complexity" evidence="9">
    <location>
        <begin position="205"/>
        <end position="225"/>
    </location>
</feature>
<dbReference type="SMART" id="SM00355">
    <property type="entry name" value="ZnF_C2H2"/>
    <property type="match status" value="7"/>
</dbReference>
<keyword evidence="2" id="KW-0479">Metal-binding</keyword>
<dbReference type="InterPro" id="IPR057618">
    <property type="entry name" value="Znf_POGZ/Z280C-D-like"/>
</dbReference>
<evidence type="ECO:0000256" key="8">
    <source>
        <dbReference type="PROSITE-ProRule" id="PRU00042"/>
    </source>
</evidence>
<evidence type="ECO:0000256" key="5">
    <source>
        <dbReference type="ARBA" id="ARBA00022833"/>
    </source>
</evidence>
<gene>
    <name evidence="11" type="ORF">TCEB3V08_LOCUS1783</name>
</gene>
<feature type="compositionally biased region" description="Polar residues" evidence="9">
    <location>
        <begin position="755"/>
        <end position="770"/>
    </location>
</feature>
<feature type="region of interest" description="Disordered" evidence="9">
    <location>
        <begin position="755"/>
        <end position="880"/>
    </location>
</feature>
<dbReference type="InterPro" id="IPR013087">
    <property type="entry name" value="Znf_C2H2_type"/>
</dbReference>
<dbReference type="InterPro" id="IPR050527">
    <property type="entry name" value="Snail/Krueppel_Znf"/>
</dbReference>
<evidence type="ECO:0000256" key="7">
    <source>
        <dbReference type="ARBA" id="ARBA00037948"/>
    </source>
</evidence>
<keyword evidence="3" id="KW-0677">Repeat</keyword>
<feature type="compositionally biased region" description="Pro residues" evidence="9">
    <location>
        <begin position="776"/>
        <end position="794"/>
    </location>
</feature>
<feature type="compositionally biased region" description="Low complexity" evidence="9">
    <location>
        <begin position="795"/>
        <end position="810"/>
    </location>
</feature>
<evidence type="ECO:0000256" key="3">
    <source>
        <dbReference type="ARBA" id="ARBA00022737"/>
    </source>
</evidence>
<dbReference type="GO" id="GO:0008270">
    <property type="term" value="F:zinc ion binding"/>
    <property type="evidence" value="ECO:0007669"/>
    <property type="project" value="UniProtKB-KW"/>
</dbReference>